<keyword evidence="1" id="KW-0812">Transmembrane</keyword>
<feature type="transmembrane region" description="Helical" evidence="1">
    <location>
        <begin position="259"/>
        <end position="278"/>
    </location>
</feature>
<proteinExistence type="predicted"/>
<keyword evidence="1" id="KW-0472">Membrane</keyword>
<organism evidence="2 3">
    <name type="scientific">Mediterraneibacter gnavus</name>
    <name type="common">Ruminococcus gnavus</name>
    <dbReference type="NCBI Taxonomy" id="33038"/>
    <lineage>
        <taxon>Bacteria</taxon>
        <taxon>Bacillati</taxon>
        <taxon>Bacillota</taxon>
        <taxon>Clostridia</taxon>
        <taxon>Lachnospirales</taxon>
        <taxon>Lachnospiraceae</taxon>
        <taxon>Mediterraneibacter</taxon>
    </lineage>
</organism>
<dbReference type="AlphaFoldDB" id="A0AAJ1B970"/>
<accession>A0AAJ1B970</accession>
<evidence type="ECO:0000256" key="1">
    <source>
        <dbReference type="SAM" id="Phobius"/>
    </source>
</evidence>
<gene>
    <name evidence="2" type="ORF">LIQ08_17150</name>
</gene>
<dbReference type="EMBL" id="JAJBOM010000038">
    <property type="protein sequence ID" value="MCB5620858.1"/>
    <property type="molecule type" value="Genomic_DNA"/>
</dbReference>
<protein>
    <submittedName>
        <fullName evidence="2">Uncharacterized protein</fullName>
    </submittedName>
</protein>
<keyword evidence="1" id="KW-1133">Transmembrane helix</keyword>
<reference evidence="2" key="1">
    <citation type="submission" date="2021-10" db="EMBL/GenBank/DDBJ databases">
        <title>Collection of gut derived symbiotic bacterial strains cultured from healthy donors.</title>
        <authorList>
            <person name="Lin H."/>
            <person name="Littmann E."/>
            <person name="Claire K."/>
            <person name="Pamer E."/>
        </authorList>
    </citation>
    <scope>NUCLEOTIDE SEQUENCE</scope>
    <source>
        <strain evidence="2">MSK.23.18</strain>
    </source>
</reference>
<feature type="transmembrane region" description="Helical" evidence="1">
    <location>
        <begin position="23"/>
        <end position="40"/>
    </location>
</feature>
<dbReference type="RefSeq" id="WP_173867692.1">
    <property type="nucleotide sequence ID" value="NZ_BAABXJ010000001.1"/>
</dbReference>
<evidence type="ECO:0000313" key="2">
    <source>
        <dbReference type="EMBL" id="MCB5620858.1"/>
    </source>
</evidence>
<dbReference type="Proteomes" id="UP001297370">
    <property type="component" value="Unassembled WGS sequence"/>
</dbReference>
<sequence>MYDLERKGCEDEENPETKKNRKTGAVIVILLGLLCAVSTVRSCGTKRVAIQGKVDDVVYVGQGSYDPANDGKIVIVCGELKVLEPAYDDELGLTIYAPRAMRSAKKMKLKKWNLPATEENMEWNSDLGVGGMEIFQGAADVGDYHLSEEFIEQLMLGREYEFDEETLSEAGLAILTDRKYRGEKFIGTQRMGREIFEEGDRRYQYSVPYQSDGDMVTVIGIQEQGTLTYVKGATPNMLSGELDKKTALKKSGMSSGGVSIFRVVLTILLLSTGIRMLLKKRDQKEDGSGL</sequence>
<comment type="caution">
    <text evidence="2">The sequence shown here is derived from an EMBL/GenBank/DDBJ whole genome shotgun (WGS) entry which is preliminary data.</text>
</comment>
<evidence type="ECO:0000313" key="3">
    <source>
        <dbReference type="Proteomes" id="UP001297370"/>
    </source>
</evidence>
<name>A0AAJ1B970_MEDGN</name>